<name>A0A812QNR1_9DINO</name>
<sequence>MRKGPLSVGRAHQTPLFEELVAKGASGRHAVDMFLMTDAVYLAPQGANVHLLPFTMMDFYKFAGNPSKGTDHPNPRVKFVGGVADIICELILPCVPSVQEVAKDASVLVTSALARPLALLLGSKNGIPVSIVHLQPLVPTRDFPHYSHTEAFLEAILSKKGDDANVETYTLLERFQHEFTEERLAGWYRELGVPMIRFEEDLLPMLRGERKEILVAIACCPELIPALSDAGPHVHQVGALADRLVPIGWEPPAGLEEFLQASAEPPVCVGYGSMPFDKAVRVVEALKRLGERAVFVGDALKCEDDEWISANIFQVSSVPYPWLLPRCSMMLSHGGAGVVNSTLRAGIPPVISPLLGDQFFHAALLEQRGIGAQAAELKTLTADDVASGIQKAKACKAAAREVGEALRAQSYGPEVLVKLLATATS</sequence>
<dbReference type="EMBL" id="CAJNDS010002257">
    <property type="protein sequence ID" value="CAE7396133.1"/>
    <property type="molecule type" value="Genomic_DNA"/>
</dbReference>
<evidence type="ECO:0000313" key="2">
    <source>
        <dbReference type="EMBL" id="CAE7396133.1"/>
    </source>
</evidence>
<dbReference type="GO" id="GO:0016906">
    <property type="term" value="F:sterol 3-beta-glucosyltransferase activity"/>
    <property type="evidence" value="ECO:0007669"/>
    <property type="project" value="UniProtKB-ARBA"/>
</dbReference>
<dbReference type="OrthoDB" id="420229at2759"/>
<accession>A0A812QNR1</accession>
<dbReference type="FunFam" id="3.40.50.2000:FF:000009">
    <property type="entry name" value="Sterol 3-beta-glucosyltransferase UGT80A2"/>
    <property type="match status" value="1"/>
</dbReference>
<evidence type="ECO:0000259" key="1">
    <source>
        <dbReference type="Pfam" id="PF06722"/>
    </source>
</evidence>
<dbReference type="PANTHER" id="PTHR48050">
    <property type="entry name" value="STEROL 3-BETA-GLUCOSYLTRANSFERASE"/>
    <property type="match status" value="1"/>
</dbReference>
<dbReference type="AlphaFoldDB" id="A0A812QNR1"/>
<dbReference type="Pfam" id="PF06722">
    <property type="entry name" value="EryCIII-like_C"/>
    <property type="match status" value="1"/>
</dbReference>
<dbReference type="SUPFAM" id="SSF53756">
    <property type="entry name" value="UDP-Glycosyltransferase/glycogen phosphorylase"/>
    <property type="match status" value="1"/>
</dbReference>
<reference evidence="2" key="1">
    <citation type="submission" date="2021-02" db="EMBL/GenBank/DDBJ databases">
        <authorList>
            <person name="Dougan E. K."/>
            <person name="Rhodes N."/>
            <person name="Thang M."/>
            <person name="Chan C."/>
        </authorList>
    </citation>
    <scope>NUCLEOTIDE SEQUENCE</scope>
</reference>
<gene>
    <name evidence="2" type="primary">UGT80B1</name>
    <name evidence="2" type="ORF">SNAT2548_LOCUS21575</name>
</gene>
<proteinExistence type="predicted"/>
<evidence type="ECO:0000313" key="3">
    <source>
        <dbReference type="Proteomes" id="UP000604046"/>
    </source>
</evidence>
<organism evidence="2 3">
    <name type="scientific">Symbiodinium natans</name>
    <dbReference type="NCBI Taxonomy" id="878477"/>
    <lineage>
        <taxon>Eukaryota</taxon>
        <taxon>Sar</taxon>
        <taxon>Alveolata</taxon>
        <taxon>Dinophyceae</taxon>
        <taxon>Suessiales</taxon>
        <taxon>Symbiodiniaceae</taxon>
        <taxon>Symbiodinium</taxon>
    </lineage>
</organism>
<keyword evidence="3" id="KW-1185">Reference proteome</keyword>
<protein>
    <submittedName>
        <fullName evidence="2">UGT80B1 protein</fullName>
    </submittedName>
</protein>
<dbReference type="PANTHER" id="PTHR48050:SF13">
    <property type="entry name" value="STEROL 3-BETA-GLUCOSYLTRANSFERASE UGT80A2"/>
    <property type="match status" value="1"/>
</dbReference>
<dbReference type="InterPro" id="IPR010610">
    <property type="entry name" value="EryCIII-like_C"/>
</dbReference>
<feature type="domain" description="Erythromycin biosynthesis protein CIII-like C-terminal" evidence="1">
    <location>
        <begin position="283"/>
        <end position="419"/>
    </location>
</feature>
<dbReference type="Gene3D" id="3.40.50.2000">
    <property type="entry name" value="Glycogen Phosphorylase B"/>
    <property type="match status" value="2"/>
</dbReference>
<dbReference type="Proteomes" id="UP000604046">
    <property type="component" value="Unassembled WGS sequence"/>
</dbReference>
<dbReference type="InterPro" id="IPR050426">
    <property type="entry name" value="Glycosyltransferase_28"/>
</dbReference>
<comment type="caution">
    <text evidence="2">The sequence shown here is derived from an EMBL/GenBank/DDBJ whole genome shotgun (WGS) entry which is preliminary data.</text>
</comment>